<evidence type="ECO:0000256" key="1">
    <source>
        <dbReference type="SAM" id="MobiDB-lite"/>
    </source>
</evidence>
<keyword evidence="3" id="KW-1185">Reference proteome</keyword>
<organism evidence="2 3">
    <name type="scientific">Colocasia esculenta</name>
    <name type="common">Wild taro</name>
    <name type="synonym">Arum esculentum</name>
    <dbReference type="NCBI Taxonomy" id="4460"/>
    <lineage>
        <taxon>Eukaryota</taxon>
        <taxon>Viridiplantae</taxon>
        <taxon>Streptophyta</taxon>
        <taxon>Embryophyta</taxon>
        <taxon>Tracheophyta</taxon>
        <taxon>Spermatophyta</taxon>
        <taxon>Magnoliopsida</taxon>
        <taxon>Liliopsida</taxon>
        <taxon>Araceae</taxon>
        <taxon>Aroideae</taxon>
        <taxon>Colocasieae</taxon>
        <taxon>Colocasia</taxon>
    </lineage>
</organism>
<sequence>MLFHQLAASFFRGYLGGMQDPPLDPPCEAVEKENFEEEVQLLAKEKGKSRPQTRRKEKANAFPF</sequence>
<name>A0A843XFQ6_COLES</name>
<reference evidence="2" key="1">
    <citation type="submission" date="2017-07" db="EMBL/GenBank/DDBJ databases">
        <title>Taro Niue Genome Assembly and Annotation.</title>
        <authorList>
            <person name="Atibalentja N."/>
            <person name="Keating K."/>
            <person name="Fields C.J."/>
        </authorList>
    </citation>
    <scope>NUCLEOTIDE SEQUENCE</scope>
    <source>
        <strain evidence="2">Niue_2</strain>
        <tissue evidence="2">Leaf</tissue>
    </source>
</reference>
<gene>
    <name evidence="2" type="ORF">Taro_051339</name>
</gene>
<dbReference type="EMBL" id="NMUH01008131">
    <property type="protein sequence ID" value="MQM18354.1"/>
    <property type="molecule type" value="Genomic_DNA"/>
</dbReference>
<comment type="caution">
    <text evidence="2">The sequence shown here is derived from an EMBL/GenBank/DDBJ whole genome shotgun (WGS) entry which is preliminary data.</text>
</comment>
<protein>
    <submittedName>
        <fullName evidence="2">Uncharacterized protein</fullName>
    </submittedName>
</protein>
<feature type="region of interest" description="Disordered" evidence="1">
    <location>
        <begin position="45"/>
        <end position="64"/>
    </location>
</feature>
<evidence type="ECO:0000313" key="3">
    <source>
        <dbReference type="Proteomes" id="UP000652761"/>
    </source>
</evidence>
<dbReference type="Proteomes" id="UP000652761">
    <property type="component" value="Unassembled WGS sequence"/>
</dbReference>
<dbReference type="AlphaFoldDB" id="A0A843XFQ6"/>
<proteinExistence type="predicted"/>
<evidence type="ECO:0000313" key="2">
    <source>
        <dbReference type="EMBL" id="MQM18354.1"/>
    </source>
</evidence>
<accession>A0A843XFQ6</accession>